<accession>A0A931AGM7</accession>
<gene>
    <name evidence="2" type="ORF">ITP53_39210</name>
</gene>
<evidence type="ECO:0000256" key="1">
    <source>
        <dbReference type="SAM" id="MobiDB-lite"/>
    </source>
</evidence>
<dbReference type="AlphaFoldDB" id="A0A931AGM7"/>
<dbReference type="Proteomes" id="UP000605361">
    <property type="component" value="Unassembled WGS sequence"/>
</dbReference>
<name>A0A931AGM7_9ACTN</name>
<feature type="region of interest" description="Disordered" evidence="1">
    <location>
        <begin position="33"/>
        <end position="63"/>
    </location>
</feature>
<evidence type="ECO:0000313" key="2">
    <source>
        <dbReference type="EMBL" id="MBF8191623.1"/>
    </source>
</evidence>
<reference evidence="2" key="1">
    <citation type="submission" date="2020-11" db="EMBL/GenBank/DDBJ databases">
        <title>Whole-genome analyses of Nonomuraea sp. K274.</title>
        <authorList>
            <person name="Veyisoglu A."/>
        </authorList>
    </citation>
    <scope>NUCLEOTIDE SEQUENCE</scope>
    <source>
        <strain evidence="2">K274</strain>
    </source>
</reference>
<proteinExistence type="predicted"/>
<feature type="compositionally biased region" description="Basic and acidic residues" evidence="1">
    <location>
        <begin position="54"/>
        <end position="63"/>
    </location>
</feature>
<keyword evidence="3" id="KW-1185">Reference proteome</keyword>
<comment type="caution">
    <text evidence="2">The sequence shown here is derived from an EMBL/GenBank/DDBJ whole genome shotgun (WGS) entry which is preliminary data.</text>
</comment>
<evidence type="ECO:0000313" key="3">
    <source>
        <dbReference type="Proteomes" id="UP000605361"/>
    </source>
</evidence>
<dbReference type="RefSeq" id="WP_195900531.1">
    <property type="nucleotide sequence ID" value="NZ_JADOGI010000169.1"/>
</dbReference>
<dbReference type="EMBL" id="JADOGI010000169">
    <property type="protein sequence ID" value="MBF8191623.1"/>
    <property type="molecule type" value="Genomic_DNA"/>
</dbReference>
<protein>
    <submittedName>
        <fullName evidence="2">Uncharacterized protein</fullName>
    </submittedName>
</protein>
<sequence>MTSRGEVEVDAEVGVVGVGGEGDLVGGVDMPRLRAAEEPPAPDSCRVGGGRCRMTSEPKVPEA</sequence>
<organism evidence="2 3">
    <name type="scientific">Nonomuraea cypriaca</name>
    <dbReference type="NCBI Taxonomy" id="1187855"/>
    <lineage>
        <taxon>Bacteria</taxon>
        <taxon>Bacillati</taxon>
        <taxon>Actinomycetota</taxon>
        <taxon>Actinomycetes</taxon>
        <taxon>Streptosporangiales</taxon>
        <taxon>Streptosporangiaceae</taxon>
        <taxon>Nonomuraea</taxon>
    </lineage>
</organism>